<evidence type="ECO:0000313" key="2">
    <source>
        <dbReference type="EMBL" id="MCM2369393.1"/>
    </source>
</evidence>
<gene>
    <name evidence="2" type="ORF">NB063_02030</name>
</gene>
<reference evidence="2 3" key="1">
    <citation type="journal article" date="2022" name="Syst. Appl. Microbiol.">
        <title>Rhodopirellula aestuarii sp. nov., a novel member of the genus Rhodopirellula isolated from brackish sediments collected in the Tagus River estuary, Portugal.</title>
        <authorList>
            <person name="Vitorino I.R."/>
            <person name="Klimek D."/>
            <person name="Calusinska M."/>
            <person name="Lobo-da-Cunha A."/>
            <person name="Vasconcelos V."/>
            <person name="Lage O.M."/>
        </authorList>
    </citation>
    <scope>NUCLEOTIDE SEQUENCE [LARGE SCALE GENOMIC DNA]</scope>
    <source>
        <strain evidence="2 3">ICT_H3.1</strain>
    </source>
</reference>
<evidence type="ECO:0008006" key="4">
    <source>
        <dbReference type="Google" id="ProtNLM"/>
    </source>
</evidence>
<feature type="region of interest" description="Disordered" evidence="1">
    <location>
        <begin position="169"/>
        <end position="207"/>
    </location>
</feature>
<name>A0ABT0TXR4_9BACT</name>
<evidence type="ECO:0000313" key="3">
    <source>
        <dbReference type="Proteomes" id="UP001202961"/>
    </source>
</evidence>
<protein>
    <recommendedName>
        <fullName evidence="4">Secreted protein</fullName>
    </recommendedName>
</protein>
<dbReference type="RefSeq" id="WP_250927061.1">
    <property type="nucleotide sequence ID" value="NZ_JAMQBK010000008.1"/>
</dbReference>
<sequence>MIAAFLCLVSGMLMHPAAESLAEMQWNTATDRLEIALRLRITDEQQFIRSVTEESVDSLLEDGEAFGDAAISVLERRLGFGNLRELNTRQDAAKLQSKYHWVGRRSEGGHAWWFFEVTPAGGRPTHLRCTLFEKRSRDADVRDAASHDHVHAIPVSTFLVLPDAKPAGETPVAGAADSPPPHSFAVTPEHPITEIEWTRPEPSEDAE</sequence>
<dbReference type="Proteomes" id="UP001202961">
    <property type="component" value="Unassembled WGS sequence"/>
</dbReference>
<comment type="caution">
    <text evidence="2">The sequence shown here is derived from an EMBL/GenBank/DDBJ whole genome shotgun (WGS) entry which is preliminary data.</text>
</comment>
<feature type="compositionally biased region" description="Basic and acidic residues" evidence="1">
    <location>
        <begin position="191"/>
        <end position="207"/>
    </location>
</feature>
<dbReference type="InterPro" id="IPR046525">
    <property type="entry name" value="DUF6702"/>
</dbReference>
<evidence type="ECO:0000256" key="1">
    <source>
        <dbReference type="SAM" id="MobiDB-lite"/>
    </source>
</evidence>
<dbReference type="EMBL" id="JAMQBK010000008">
    <property type="protein sequence ID" value="MCM2369393.1"/>
    <property type="molecule type" value="Genomic_DNA"/>
</dbReference>
<keyword evidence="3" id="KW-1185">Reference proteome</keyword>
<accession>A0ABT0TXR4</accession>
<proteinExistence type="predicted"/>
<dbReference type="Pfam" id="PF20420">
    <property type="entry name" value="DUF6702"/>
    <property type="match status" value="1"/>
</dbReference>
<organism evidence="2 3">
    <name type="scientific">Aporhodopirellula aestuarii</name>
    <dbReference type="NCBI Taxonomy" id="2950107"/>
    <lineage>
        <taxon>Bacteria</taxon>
        <taxon>Pseudomonadati</taxon>
        <taxon>Planctomycetota</taxon>
        <taxon>Planctomycetia</taxon>
        <taxon>Pirellulales</taxon>
        <taxon>Pirellulaceae</taxon>
        <taxon>Aporhodopirellula</taxon>
    </lineage>
</organism>